<dbReference type="EMBL" id="FNKY01000001">
    <property type="protein sequence ID" value="SDQ43206.1"/>
    <property type="molecule type" value="Genomic_DNA"/>
</dbReference>
<evidence type="ECO:0000313" key="1">
    <source>
        <dbReference type="EMBL" id="SDQ43206.1"/>
    </source>
</evidence>
<organism evidence="1 2">
    <name type="scientific">Nitrosospira multiformis</name>
    <dbReference type="NCBI Taxonomy" id="1231"/>
    <lineage>
        <taxon>Bacteria</taxon>
        <taxon>Pseudomonadati</taxon>
        <taxon>Pseudomonadota</taxon>
        <taxon>Betaproteobacteria</taxon>
        <taxon>Nitrosomonadales</taxon>
        <taxon>Nitrosomonadaceae</taxon>
        <taxon>Nitrosospira</taxon>
    </lineage>
</organism>
<keyword evidence="2" id="KW-1185">Reference proteome</keyword>
<comment type="caution">
    <text evidence="1">The sequence shown here is derived from an EMBL/GenBank/DDBJ whole genome shotgun (WGS) entry which is preliminary data.</text>
</comment>
<dbReference type="Proteomes" id="UP000183471">
    <property type="component" value="Unassembled WGS sequence"/>
</dbReference>
<proteinExistence type="predicted"/>
<gene>
    <name evidence="1" type="ORF">SAMN05216402_0827</name>
</gene>
<name>A0ABY0TDF4_9PROT</name>
<accession>A0ABY0TDF4</accession>
<sequence length="44" mass="4930">MRVSVSVSTVCSRERISEPGFVLDFTFSSIIISPLRGFRQLLPT</sequence>
<protein>
    <submittedName>
        <fullName evidence="1">Uncharacterized protein</fullName>
    </submittedName>
</protein>
<evidence type="ECO:0000313" key="2">
    <source>
        <dbReference type="Proteomes" id="UP000183471"/>
    </source>
</evidence>
<reference evidence="1 2" key="1">
    <citation type="submission" date="2016-10" db="EMBL/GenBank/DDBJ databases">
        <authorList>
            <person name="Varghese N."/>
            <person name="Submissions S."/>
        </authorList>
    </citation>
    <scope>NUCLEOTIDE SEQUENCE [LARGE SCALE GENOMIC DNA]</scope>
    <source>
        <strain evidence="1 2">Nl1</strain>
    </source>
</reference>